<dbReference type="PANTHER" id="PTHR43877">
    <property type="entry name" value="AMINOALKYLPHOSPHONATE N-ACETYLTRANSFERASE-RELATED-RELATED"/>
    <property type="match status" value="1"/>
</dbReference>
<dbReference type="Proteomes" id="UP000640489">
    <property type="component" value="Unassembled WGS sequence"/>
</dbReference>
<dbReference type="PROSITE" id="PS51186">
    <property type="entry name" value="GNAT"/>
    <property type="match status" value="1"/>
</dbReference>
<dbReference type="InterPro" id="IPR016181">
    <property type="entry name" value="Acyl_CoA_acyltransferase"/>
</dbReference>
<accession>A0A930YHZ7</accession>
<dbReference type="CDD" id="cd04301">
    <property type="entry name" value="NAT_SF"/>
    <property type="match status" value="1"/>
</dbReference>
<keyword evidence="5" id="KW-1185">Reference proteome</keyword>
<dbReference type="RefSeq" id="WP_194706640.1">
    <property type="nucleotide sequence ID" value="NZ_JADKPN010000004.1"/>
</dbReference>
<keyword evidence="1" id="KW-0808">Transferase</keyword>
<evidence type="ECO:0000256" key="1">
    <source>
        <dbReference type="ARBA" id="ARBA00022679"/>
    </source>
</evidence>
<evidence type="ECO:0000259" key="3">
    <source>
        <dbReference type="PROSITE" id="PS51186"/>
    </source>
</evidence>
<dbReference type="Pfam" id="PF13508">
    <property type="entry name" value="Acetyltransf_7"/>
    <property type="match status" value="1"/>
</dbReference>
<sequence length="151" mass="16629">MTVVRPARPEDVDGLTAVAHAAFSPYIGRLGTIEPWPMHVDYAEKVALGHTWVAEDGGEVVGLLVLEPHDDHLLLDIVGVAPEHHGTGIGTRLLGVADEQARAMGLPDVRLYTNVVMTENLAYYPRHGYVETHREQIGPYHRVFFTKTLTG</sequence>
<dbReference type="InterPro" id="IPR000182">
    <property type="entry name" value="GNAT_dom"/>
</dbReference>
<evidence type="ECO:0000313" key="5">
    <source>
        <dbReference type="Proteomes" id="UP000640489"/>
    </source>
</evidence>
<reference evidence="4" key="1">
    <citation type="submission" date="2020-11" db="EMBL/GenBank/DDBJ databases">
        <title>Nocardioides sp. nov., isolated from Soil of Cynanchum wilfordii Hemsley rhizosphere.</title>
        <authorList>
            <person name="Lee J.-S."/>
            <person name="Suh M.K."/>
            <person name="Kim J.-S."/>
        </authorList>
    </citation>
    <scope>NUCLEOTIDE SEQUENCE</scope>
    <source>
        <strain evidence="4">KCTC 19275</strain>
    </source>
</reference>
<dbReference type="Gene3D" id="3.40.630.30">
    <property type="match status" value="1"/>
</dbReference>
<dbReference type="AlphaFoldDB" id="A0A930YHZ7"/>
<protein>
    <submittedName>
        <fullName evidence="4">GNAT family N-acetyltransferase</fullName>
    </submittedName>
</protein>
<dbReference type="InterPro" id="IPR050832">
    <property type="entry name" value="Bact_Acetyltransf"/>
</dbReference>
<feature type="domain" description="N-acetyltransferase" evidence="3">
    <location>
        <begin position="2"/>
        <end position="150"/>
    </location>
</feature>
<organism evidence="4 5">
    <name type="scientific">Nocardioides islandensis</name>
    <dbReference type="NCBI Taxonomy" id="433663"/>
    <lineage>
        <taxon>Bacteria</taxon>
        <taxon>Bacillati</taxon>
        <taxon>Actinomycetota</taxon>
        <taxon>Actinomycetes</taxon>
        <taxon>Propionibacteriales</taxon>
        <taxon>Nocardioidaceae</taxon>
        <taxon>Nocardioides</taxon>
    </lineage>
</organism>
<proteinExistence type="predicted"/>
<comment type="caution">
    <text evidence="4">The sequence shown here is derived from an EMBL/GenBank/DDBJ whole genome shotgun (WGS) entry which is preliminary data.</text>
</comment>
<evidence type="ECO:0000256" key="2">
    <source>
        <dbReference type="ARBA" id="ARBA00023315"/>
    </source>
</evidence>
<name>A0A930YHZ7_9ACTN</name>
<dbReference type="PANTHER" id="PTHR43877:SF2">
    <property type="entry name" value="AMINOALKYLPHOSPHONATE N-ACETYLTRANSFERASE-RELATED"/>
    <property type="match status" value="1"/>
</dbReference>
<dbReference type="EMBL" id="JADKPN010000004">
    <property type="protein sequence ID" value="MBF4763469.1"/>
    <property type="molecule type" value="Genomic_DNA"/>
</dbReference>
<gene>
    <name evidence="4" type="ORF">ISU07_10055</name>
</gene>
<keyword evidence="2" id="KW-0012">Acyltransferase</keyword>
<dbReference type="GO" id="GO:0016747">
    <property type="term" value="F:acyltransferase activity, transferring groups other than amino-acyl groups"/>
    <property type="evidence" value="ECO:0007669"/>
    <property type="project" value="InterPro"/>
</dbReference>
<evidence type="ECO:0000313" key="4">
    <source>
        <dbReference type="EMBL" id="MBF4763469.1"/>
    </source>
</evidence>
<dbReference type="SUPFAM" id="SSF55729">
    <property type="entry name" value="Acyl-CoA N-acyltransferases (Nat)"/>
    <property type="match status" value="1"/>
</dbReference>